<dbReference type="Proteomes" id="UP000552683">
    <property type="component" value="Unassembled WGS sequence"/>
</dbReference>
<evidence type="ECO:0000313" key="3">
    <source>
        <dbReference type="Proteomes" id="UP000552683"/>
    </source>
</evidence>
<keyword evidence="1" id="KW-0175">Coiled coil</keyword>
<evidence type="ECO:0000313" key="2">
    <source>
        <dbReference type="EMBL" id="MBC2883216.1"/>
    </source>
</evidence>
<evidence type="ECO:0000256" key="1">
    <source>
        <dbReference type="SAM" id="Coils"/>
    </source>
</evidence>
<organism evidence="2 3">
    <name type="scientific">Campylobacter massiliensis</name>
    <dbReference type="NCBI Taxonomy" id="2762557"/>
    <lineage>
        <taxon>Bacteria</taxon>
        <taxon>Pseudomonadati</taxon>
        <taxon>Campylobacterota</taxon>
        <taxon>Epsilonproteobacteria</taxon>
        <taxon>Campylobacterales</taxon>
        <taxon>Campylobacteraceae</taxon>
        <taxon>Campylobacter</taxon>
    </lineage>
</organism>
<dbReference type="EMBL" id="JACLZK010000002">
    <property type="protein sequence ID" value="MBC2883216.1"/>
    <property type="molecule type" value="Genomic_DNA"/>
</dbReference>
<dbReference type="SUPFAM" id="SSF47226">
    <property type="entry name" value="Histidine-containing phosphotransfer domain, HPT domain"/>
    <property type="match status" value="1"/>
</dbReference>
<keyword evidence="3" id="KW-1185">Reference proteome</keyword>
<dbReference type="RefSeq" id="WP_185898763.1">
    <property type="nucleotide sequence ID" value="NZ_JACLZK010000002.1"/>
</dbReference>
<dbReference type="AlphaFoldDB" id="A0A842J5P7"/>
<feature type="coiled-coil region" evidence="1">
    <location>
        <begin position="2"/>
        <end position="47"/>
    </location>
</feature>
<comment type="caution">
    <text evidence="2">The sequence shown here is derived from an EMBL/GenBank/DDBJ whole genome shotgun (WGS) entry which is preliminary data.</text>
</comment>
<gene>
    <name evidence="2" type="ORF">H7R39_08095</name>
</gene>
<accession>A0A842J5P7</accession>
<protein>
    <submittedName>
        <fullName evidence="2">Uncharacterized protein</fullName>
    </submittedName>
</protein>
<dbReference type="InterPro" id="IPR036641">
    <property type="entry name" value="HPT_dom_sf"/>
</dbReference>
<sequence length="64" mass="7369">MSKNLSDALKNAKDEIKELIASFFEEIEEDLGELAELLEQNETEQADDLITEIKQKMDNWLAVQ</sequence>
<dbReference type="GO" id="GO:0000160">
    <property type="term" value="P:phosphorelay signal transduction system"/>
    <property type="evidence" value="ECO:0007669"/>
    <property type="project" value="InterPro"/>
</dbReference>
<proteinExistence type="predicted"/>
<reference evidence="2 3" key="1">
    <citation type="submission" date="2020-08" db="EMBL/GenBank/DDBJ databases">
        <title>Complete genome and description of Campylobacter massiliensis Marseille-Q3452 sp. nov.</title>
        <authorList>
            <person name="Antezack A."/>
        </authorList>
    </citation>
    <scope>NUCLEOTIDE SEQUENCE [LARGE SCALE GENOMIC DNA]</scope>
    <source>
        <strain evidence="2 3">Marseille-Q3452</strain>
    </source>
</reference>
<name>A0A842J5P7_9BACT</name>